<evidence type="ECO:0000313" key="2">
    <source>
        <dbReference type="EMBL" id="TNN59891.1"/>
    </source>
</evidence>
<evidence type="ECO:0000256" key="1">
    <source>
        <dbReference type="SAM" id="MobiDB-lite"/>
    </source>
</evidence>
<dbReference type="AlphaFoldDB" id="A0A4Z2H2S7"/>
<accession>A0A4Z2H2S7</accession>
<proteinExistence type="predicted"/>
<dbReference type="Proteomes" id="UP000314294">
    <property type="component" value="Unassembled WGS sequence"/>
</dbReference>
<protein>
    <submittedName>
        <fullName evidence="2">Uncharacterized protein</fullName>
    </submittedName>
</protein>
<organism evidence="2 3">
    <name type="scientific">Liparis tanakae</name>
    <name type="common">Tanaka's snailfish</name>
    <dbReference type="NCBI Taxonomy" id="230148"/>
    <lineage>
        <taxon>Eukaryota</taxon>
        <taxon>Metazoa</taxon>
        <taxon>Chordata</taxon>
        <taxon>Craniata</taxon>
        <taxon>Vertebrata</taxon>
        <taxon>Euteleostomi</taxon>
        <taxon>Actinopterygii</taxon>
        <taxon>Neopterygii</taxon>
        <taxon>Teleostei</taxon>
        <taxon>Neoteleostei</taxon>
        <taxon>Acanthomorphata</taxon>
        <taxon>Eupercaria</taxon>
        <taxon>Perciformes</taxon>
        <taxon>Cottioidei</taxon>
        <taxon>Cottales</taxon>
        <taxon>Liparidae</taxon>
        <taxon>Liparis</taxon>
    </lineage>
</organism>
<keyword evidence="3" id="KW-1185">Reference proteome</keyword>
<feature type="region of interest" description="Disordered" evidence="1">
    <location>
        <begin position="1"/>
        <end position="82"/>
    </location>
</feature>
<evidence type="ECO:0000313" key="3">
    <source>
        <dbReference type="Proteomes" id="UP000314294"/>
    </source>
</evidence>
<name>A0A4Z2H2S7_9TELE</name>
<dbReference type="EMBL" id="SRLO01000345">
    <property type="protein sequence ID" value="TNN59891.1"/>
    <property type="molecule type" value="Genomic_DNA"/>
</dbReference>
<gene>
    <name evidence="2" type="ORF">EYF80_029857</name>
</gene>
<comment type="caution">
    <text evidence="2">The sequence shown here is derived from an EMBL/GenBank/DDBJ whole genome shotgun (WGS) entry which is preliminary data.</text>
</comment>
<reference evidence="2 3" key="1">
    <citation type="submission" date="2019-03" db="EMBL/GenBank/DDBJ databases">
        <title>First draft genome of Liparis tanakae, snailfish: a comprehensive survey of snailfish specific genes.</title>
        <authorList>
            <person name="Kim W."/>
            <person name="Song I."/>
            <person name="Jeong J.-H."/>
            <person name="Kim D."/>
            <person name="Kim S."/>
            <person name="Ryu S."/>
            <person name="Song J.Y."/>
            <person name="Lee S.K."/>
        </authorList>
    </citation>
    <scope>NUCLEOTIDE SEQUENCE [LARGE SCALE GENOMIC DNA]</scope>
    <source>
        <tissue evidence="2">Muscle</tissue>
    </source>
</reference>
<sequence>MNTGTRWECWRSNEVKGGQRRSKEVKGGQRRPLFDGRTPQVTSPEELQVPDALQEDLPPELQSAEERPEAAGSAPPLPELPVRVERAKKKTLQAAGPQQRHGTLRKPEDRTTLRLIECVVTLMIPSGCSRPSDRSVVSASPLVGTHSSMPSSSWKLRLSEDCCGRPALSMNTSLEGSAFLT</sequence>